<proteinExistence type="predicted"/>
<dbReference type="EMBL" id="CP067420">
    <property type="protein sequence ID" value="QQP90832.1"/>
    <property type="molecule type" value="Genomic_DNA"/>
</dbReference>
<keyword evidence="3" id="KW-1185">Reference proteome</keyword>
<dbReference type="RefSeq" id="WP_201078196.1">
    <property type="nucleotide sequence ID" value="NZ_CP067420.1"/>
</dbReference>
<gene>
    <name evidence="2" type="ORF">IGS68_06295</name>
</gene>
<organism evidence="2 3">
    <name type="scientific">Skermanella cutis</name>
    <dbReference type="NCBI Taxonomy" id="2775420"/>
    <lineage>
        <taxon>Bacteria</taxon>
        <taxon>Pseudomonadati</taxon>
        <taxon>Pseudomonadota</taxon>
        <taxon>Alphaproteobacteria</taxon>
        <taxon>Rhodospirillales</taxon>
        <taxon>Azospirillaceae</taxon>
        <taxon>Skermanella</taxon>
    </lineage>
</organism>
<keyword evidence="1" id="KW-0812">Transmembrane</keyword>
<dbReference type="Proteomes" id="UP000595197">
    <property type="component" value="Chromosome"/>
</dbReference>
<keyword evidence="1" id="KW-0472">Membrane</keyword>
<evidence type="ECO:0000313" key="3">
    <source>
        <dbReference type="Proteomes" id="UP000595197"/>
    </source>
</evidence>
<accession>A0ABX7B908</accession>
<keyword evidence="1" id="KW-1133">Transmembrane helix</keyword>
<evidence type="ECO:0000256" key="1">
    <source>
        <dbReference type="SAM" id="Phobius"/>
    </source>
</evidence>
<evidence type="ECO:0000313" key="2">
    <source>
        <dbReference type="EMBL" id="QQP90832.1"/>
    </source>
</evidence>
<reference evidence="2" key="1">
    <citation type="submission" date="2021-02" db="EMBL/GenBank/DDBJ databases">
        <title>Skermanella TT6 skin isolate.</title>
        <authorList>
            <person name="Lee K."/>
            <person name="Ganzorig M."/>
        </authorList>
    </citation>
    <scope>NUCLEOTIDE SEQUENCE</scope>
    <source>
        <strain evidence="2">TT6</strain>
    </source>
</reference>
<name>A0ABX7B908_9PROT</name>
<feature type="transmembrane region" description="Helical" evidence="1">
    <location>
        <begin position="6"/>
        <end position="29"/>
    </location>
</feature>
<sequence length="158" mass="17438">MWEDKAFLGSLLGGALGGAMLTALTNTALNRMGLRSGDLSARIDDLCRDIERFADAGVRAWSLPAAEMGVEGIRLRAEILGLQRRIELWLDLLDRESWVFRFDADADLIGLFEAVSGGDFAESGRGSDPFRCQDIQRRAAGLVVTVRRSRRTLLHGLF</sequence>
<protein>
    <submittedName>
        <fullName evidence="2">Uncharacterized protein</fullName>
    </submittedName>
</protein>